<dbReference type="FunCoup" id="A0A8V1ANV0">
    <property type="interactions" value="227"/>
</dbReference>
<keyword evidence="5" id="KW-0862">Zinc</keyword>
<dbReference type="GO" id="GO:0005886">
    <property type="term" value="C:plasma membrane"/>
    <property type="evidence" value="ECO:0007669"/>
    <property type="project" value="UniProtKB-SubCell"/>
</dbReference>
<keyword evidence="3" id="KW-1003">Cell membrane</keyword>
<keyword evidence="6 12" id="KW-1133">Transmembrane helix</keyword>
<dbReference type="GO" id="GO:0005375">
    <property type="term" value="F:copper ion transmembrane transporter activity"/>
    <property type="evidence" value="ECO:0007669"/>
    <property type="project" value="Ensembl"/>
</dbReference>
<evidence type="ECO:0000256" key="8">
    <source>
        <dbReference type="ARBA" id="ARBA00040593"/>
    </source>
</evidence>
<dbReference type="Ensembl" id="ENSGALT00010071254.1">
    <property type="protein sequence ID" value="ENSGALP00010043945.1"/>
    <property type="gene ID" value="ENSGALG00010029466.1"/>
</dbReference>
<dbReference type="GO" id="GO:0005385">
    <property type="term" value="F:zinc ion transmembrane transporter activity"/>
    <property type="evidence" value="ECO:0000318"/>
    <property type="project" value="GO_Central"/>
</dbReference>
<dbReference type="PANTHER" id="PTHR11040:SF211">
    <property type="entry name" value="ZINC TRANSPORTER ZIP11"/>
    <property type="match status" value="1"/>
</dbReference>
<dbReference type="GO" id="GO:0005634">
    <property type="term" value="C:nucleus"/>
    <property type="evidence" value="ECO:0007669"/>
    <property type="project" value="Ensembl"/>
</dbReference>
<feature type="transmembrane region" description="Helical" evidence="12">
    <location>
        <begin position="76"/>
        <end position="99"/>
    </location>
</feature>
<keyword evidence="14" id="KW-1185">Reference proteome</keyword>
<dbReference type="AlphaFoldDB" id="A0A8V1ANV0"/>
<dbReference type="GO" id="GO:0071578">
    <property type="term" value="P:zinc ion import across plasma membrane"/>
    <property type="evidence" value="ECO:0007669"/>
    <property type="project" value="Ensembl"/>
</dbReference>
<dbReference type="PANTHER" id="PTHR11040">
    <property type="entry name" value="ZINC/IRON TRANSPORTER"/>
    <property type="match status" value="1"/>
</dbReference>
<feature type="transmembrane region" description="Helical" evidence="12">
    <location>
        <begin position="44"/>
        <end position="64"/>
    </location>
</feature>
<dbReference type="Proteomes" id="UP000000539">
    <property type="component" value="Chromosome 18"/>
</dbReference>
<evidence type="ECO:0000256" key="6">
    <source>
        <dbReference type="ARBA" id="ARBA00022989"/>
    </source>
</evidence>
<dbReference type="GO" id="GO:0005794">
    <property type="term" value="C:Golgi apparatus"/>
    <property type="evidence" value="ECO:0007669"/>
    <property type="project" value="Ensembl"/>
</dbReference>
<dbReference type="GO" id="GO:0071577">
    <property type="term" value="P:zinc ion transmembrane transport"/>
    <property type="evidence" value="ECO:0000318"/>
    <property type="project" value="GO_Central"/>
</dbReference>
<evidence type="ECO:0000313" key="13">
    <source>
        <dbReference type="Ensembl" id="ENSGALP00010043945.1"/>
    </source>
</evidence>
<dbReference type="GeneTree" id="ENSGT00390000006167"/>
<accession>A0A8V1ANV0</accession>
<comment type="subcellular location">
    <subcellularLocation>
        <location evidence="1">Cell membrane</location>
        <topology evidence="1">Multi-pass membrane protein</topology>
    </subcellularLocation>
</comment>
<evidence type="ECO:0000256" key="4">
    <source>
        <dbReference type="ARBA" id="ARBA00022692"/>
    </source>
</evidence>
<feature type="transmembrane region" description="Helical" evidence="12">
    <location>
        <begin position="12"/>
        <end position="32"/>
    </location>
</feature>
<feature type="region of interest" description="Disordered" evidence="11">
    <location>
        <begin position="147"/>
        <end position="168"/>
    </location>
</feature>
<dbReference type="OrthoDB" id="262547at2759"/>
<keyword evidence="4 12" id="KW-0812">Transmembrane</keyword>
<evidence type="ECO:0000256" key="12">
    <source>
        <dbReference type="SAM" id="Phobius"/>
    </source>
</evidence>
<dbReference type="InterPro" id="IPR003689">
    <property type="entry name" value="ZIP"/>
</dbReference>
<gene>
    <name evidence="13" type="primary">SLC39A11</name>
</gene>
<evidence type="ECO:0000256" key="11">
    <source>
        <dbReference type="SAM" id="MobiDB-lite"/>
    </source>
</evidence>
<evidence type="ECO:0000256" key="9">
    <source>
        <dbReference type="ARBA" id="ARBA00042540"/>
    </source>
</evidence>
<comment type="similarity">
    <text evidence="2">Belongs to the ZIP transporter (TC 2.A.5) family.</text>
</comment>
<evidence type="ECO:0000256" key="10">
    <source>
        <dbReference type="ARBA" id="ARBA00042973"/>
    </source>
</evidence>
<proteinExistence type="inferred from homology"/>
<reference evidence="13" key="2">
    <citation type="submission" date="2025-08" db="UniProtKB">
        <authorList>
            <consortium name="Ensembl"/>
        </authorList>
    </citation>
    <scope>IDENTIFICATION</scope>
    <source>
        <strain evidence="13">broiler</strain>
    </source>
</reference>
<name>A0A8V1ANV0_CHICK</name>
<dbReference type="GO" id="GO:0016020">
    <property type="term" value="C:membrane"/>
    <property type="evidence" value="ECO:0000318"/>
    <property type="project" value="GO_Central"/>
</dbReference>
<reference evidence="13" key="3">
    <citation type="submission" date="2025-09" db="UniProtKB">
        <authorList>
            <consortium name="Ensembl"/>
        </authorList>
    </citation>
    <scope>IDENTIFICATION</scope>
    <source>
        <strain evidence="13">broiler</strain>
    </source>
</reference>
<evidence type="ECO:0000256" key="7">
    <source>
        <dbReference type="ARBA" id="ARBA00023136"/>
    </source>
</evidence>
<evidence type="ECO:0000256" key="5">
    <source>
        <dbReference type="ARBA" id="ARBA00022833"/>
    </source>
</evidence>
<sequence length="403" mass="42498">MIPGQGPVLQAVLGTLLTWGLTAAGSALVFIFSSGQRRILDGSLGFAAGVMLAASYWSLLAPAIEMAEHSGSFGAFAFLPVAVGFALGAAFVFFADLLIPVLGFGGPPSTVFALSCEPRVAKEKCEQDPACWPDHESELSIRIGRAGHHPDKAENGEPYQRRRGVGTPLPDSPPVFPTAKDAALTASSSSWRRILLMILAITIHNIPAGGENRRVVPPPQTLFCYLRKWALLPFECCSLGELHFKGDLSEEQSPLCRALSCPHHTQHHQGLAVGVGFGAIGKSVSATFQSARNLAIGIGIQNFPEGLAVSLPLRGAGFSTWKAFWYGQLSGMVEPLAGVLGAFAVVVAEPLLPYALSFAAGAMVYVVMDDIIPEAQTSGNGKLASWTSILGFVVMMSLDVGLG</sequence>
<evidence type="ECO:0000256" key="3">
    <source>
        <dbReference type="ARBA" id="ARBA00022475"/>
    </source>
</evidence>
<protein>
    <recommendedName>
        <fullName evidence="8">Zinc transporter ZIP11</fullName>
    </recommendedName>
    <alternativeName>
        <fullName evidence="9">Solute carrier family 39 member 11</fullName>
    </alternativeName>
    <alternativeName>
        <fullName evidence="10">Zrt- and Irt-like protein 11</fullName>
    </alternativeName>
</protein>
<reference evidence="13" key="1">
    <citation type="submission" date="2020-11" db="EMBL/GenBank/DDBJ databases">
        <title>Gallus gallus (Chicken) genome, bGalGal1, GRCg7b, maternal haplotype autosomes + Z &amp; W.</title>
        <authorList>
            <person name="Warren W."/>
            <person name="Formenti G."/>
            <person name="Fedrigo O."/>
            <person name="Haase B."/>
            <person name="Mountcastle J."/>
            <person name="Balacco J."/>
            <person name="Tracey A."/>
            <person name="Schneider V."/>
            <person name="Okimoto R."/>
            <person name="Cheng H."/>
            <person name="Hawken R."/>
            <person name="Howe K."/>
            <person name="Jarvis E.D."/>
        </authorList>
    </citation>
    <scope>NUCLEOTIDE SEQUENCE [LARGE SCALE GENOMIC DNA]</scope>
    <source>
        <strain evidence="13">Broiler</strain>
    </source>
</reference>
<dbReference type="Pfam" id="PF02535">
    <property type="entry name" value="Zip"/>
    <property type="match status" value="2"/>
</dbReference>
<evidence type="ECO:0000256" key="1">
    <source>
        <dbReference type="ARBA" id="ARBA00004651"/>
    </source>
</evidence>
<evidence type="ECO:0000256" key="2">
    <source>
        <dbReference type="ARBA" id="ARBA00006939"/>
    </source>
</evidence>
<keyword evidence="7 12" id="KW-0472">Membrane</keyword>
<organism evidence="13 14">
    <name type="scientific">Gallus gallus</name>
    <name type="common">Chicken</name>
    <dbReference type="NCBI Taxonomy" id="9031"/>
    <lineage>
        <taxon>Eukaryota</taxon>
        <taxon>Metazoa</taxon>
        <taxon>Chordata</taxon>
        <taxon>Craniata</taxon>
        <taxon>Vertebrata</taxon>
        <taxon>Euteleostomi</taxon>
        <taxon>Archelosauria</taxon>
        <taxon>Archosauria</taxon>
        <taxon>Dinosauria</taxon>
        <taxon>Saurischia</taxon>
        <taxon>Theropoda</taxon>
        <taxon>Coelurosauria</taxon>
        <taxon>Aves</taxon>
        <taxon>Neognathae</taxon>
        <taxon>Galloanserae</taxon>
        <taxon>Galliformes</taxon>
        <taxon>Phasianidae</taxon>
        <taxon>Phasianinae</taxon>
        <taxon>Gallus</taxon>
    </lineage>
</organism>
<evidence type="ECO:0000313" key="14">
    <source>
        <dbReference type="Proteomes" id="UP000000539"/>
    </source>
</evidence>